<dbReference type="EMBL" id="CP003098">
    <property type="protein sequence ID" value="AET33542.1"/>
    <property type="molecule type" value="Genomic_DNA"/>
</dbReference>
<sequence>MAHFAVPVVSRWQIEELRNRSEEVSFDLEITKTRVVYSGGVARFVYNGVEYKFDLEELPGVDEESCEVYALIGGQWRELSIAAERFYKLCVFKRGWAPTLMIDGVTMHSVLENPLVVTARKIERVWGRVFECCTGLGYTAIEALRRGARQVVTVEVDPHVLLLASFNPYSRGLWTPAVDIVVGDCYSFINSLRDSSFDYIIHDPPRLSHATQRLYSEALYREFYRILKRGGGVFHYVSQSGAKYRGLNPYRGVAERLRRVGFVVEKVKVGYGIYGRRR</sequence>
<organism evidence="4 5">
    <name type="scientific">Pyrobaculum ferrireducens</name>
    <dbReference type="NCBI Taxonomy" id="1104324"/>
    <lineage>
        <taxon>Archaea</taxon>
        <taxon>Thermoproteota</taxon>
        <taxon>Thermoprotei</taxon>
        <taxon>Thermoproteales</taxon>
        <taxon>Thermoproteaceae</taxon>
        <taxon>Pyrobaculum</taxon>
    </lineage>
</organism>
<dbReference type="Proteomes" id="UP000005867">
    <property type="component" value="Chromosome"/>
</dbReference>
<gene>
    <name evidence="4" type="ORF">P186_2150</name>
</gene>
<evidence type="ECO:0000313" key="5">
    <source>
        <dbReference type="Proteomes" id="UP000005867"/>
    </source>
</evidence>
<dbReference type="KEGG" id="pyr:P186_2150"/>
<evidence type="ECO:0000313" key="4">
    <source>
        <dbReference type="EMBL" id="AET33542.1"/>
    </source>
</evidence>
<reference evidence="4 5" key="1">
    <citation type="journal article" date="2012" name="J. Bacteriol.">
        <title>Complete genome sequence of strain 1860, a crenarchaeon of the genus pyrobaculum able to grow with various electron acceptors.</title>
        <authorList>
            <person name="Mardanov A.V."/>
            <person name="Gumerov V.M."/>
            <person name="Slobodkina G.B."/>
            <person name="Beletsky A.V."/>
            <person name="Bonch-Osmolovskaya E.A."/>
            <person name="Ravin N.V."/>
            <person name="Skryabin K.G."/>
        </authorList>
    </citation>
    <scope>NUCLEOTIDE SEQUENCE [LARGE SCALE GENOMIC DNA]</scope>
    <source>
        <strain evidence="4 5">1860</strain>
    </source>
</reference>
<dbReference type="AlphaFoldDB" id="G7VAW4"/>
<dbReference type="GeneID" id="11596640"/>
<dbReference type="STRING" id="1104324.P186_2150"/>
<keyword evidence="5" id="KW-1185">Reference proteome</keyword>
<dbReference type="OrthoDB" id="1018at2157"/>
<dbReference type="Gene3D" id="3.40.50.150">
    <property type="entry name" value="Vaccinia Virus protein VP39"/>
    <property type="match status" value="1"/>
</dbReference>
<dbReference type="RefSeq" id="WP_014289367.1">
    <property type="nucleotide sequence ID" value="NC_016645.1"/>
</dbReference>
<protein>
    <submittedName>
        <fullName evidence="4">Methyltransferase-like protein</fullName>
    </submittedName>
</protein>
<evidence type="ECO:0000256" key="1">
    <source>
        <dbReference type="ARBA" id="ARBA00022603"/>
    </source>
</evidence>
<dbReference type="BioCyc" id="PSP1104324:GJSN-2100-MONOMER"/>
<keyword evidence="2 4" id="KW-0808">Transferase</keyword>
<dbReference type="GO" id="GO:0032259">
    <property type="term" value="P:methylation"/>
    <property type="evidence" value="ECO:0007669"/>
    <property type="project" value="UniProtKB-KW"/>
</dbReference>
<name>G7VAW4_9CREN</name>
<feature type="domain" description="Methyltransferase" evidence="3">
    <location>
        <begin position="129"/>
        <end position="231"/>
    </location>
</feature>
<dbReference type="Pfam" id="PF13649">
    <property type="entry name" value="Methyltransf_25"/>
    <property type="match status" value="1"/>
</dbReference>
<accession>G7VAW4</accession>
<dbReference type="PANTHER" id="PTHR43648:SF1">
    <property type="entry name" value="ELECTRON TRANSFER FLAVOPROTEIN BETA SUBUNIT LYSINE METHYLTRANSFERASE"/>
    <property type="match status" value="1"/>
</dbReference>
<dbReference type="SUPFAM" id="SSF53335">
    <property type="entry name" value="S-adenosyl-L-methionine-dependent methyltransferases"/>
    <property type="match status" value="1"/>
</dbReference>
<dbReference type="GO" id="GO:0008276">
    <property type="term" value="F:protein methyltransferase activity"/>
    <property type="evidence" value="ECO:0007669"/>
    <property type="project" value="TreeGrafter"/>
</dbReference>
<evidence type="ECO:0000259" key="3">
    <source>
        <dbReference type="Pfam" id="PF13649"/>
    </source>
</evidence>
<keyword evidence="1 4" id="KW-0489">Methyltransferase</keyword>
<proteinExistence type="predicted"/>
<dbReference type="InterPro" id="IPR029063">
    <property type="entry name" value="SAM-dependent_MTases_sf"/>
</dbReference>
<evidence type="ECO:0000256" key="2">
    <source>
        <dbReference type="ARBA" id="ARBA00022679"/>
    </source>
</evidence>
<dbReference type="eggNOG" id="arCOG00054">
    <property type="taxonomic scope" value="Archaea"/>
</dbReference>
<dbReference type="CDD" id="cd02440">
    <property type="entry name" value="AdoMet_MTases"/>
    <property type="match status" value="1"/>
</dbReference>
<dbReference type="InterPro" id="IPR041698">
    <property type="entry name" value="Methyltransf_25"/>
</dbReference>
<dbReference type="PANTHER" id="PTHR43648">
    <property type="entry name" value="ELECTRON TRANSFER FLAVOPROTEIN BETA SUBUNIT LYSINE METHYLTRANSFERASE"/>
    <property type="match status" value="1"/>
</dbReference>
<dbReference type="HOGENOM" id="CLU_057700_0_0_2"/>
<dbReference type="InterPro" id="IPR050078">
    <property type="entry name" value="Ribosomal_L11_MeTrfase_PrmA"/>
</dbReference>